<evidence type="ECO:0000256" key="1">
    <source>
        <dbReference type="ARBA" id="ARBA00022737"/>
    </source>
</evidence>
<dbReference type="PANTHER" id="PTHR23155:SF1193">
    <property type="entry name" value="DISEASE RESISTANCE PROTEIN RPP13-RELATED"/>
    <property type="match status" value="1"/>
</dbReference>
<gene>
    <name evidence="5" type="ORF">PIB30_080285</name>
</gene>
<name>A0ABU6ZQP6_9FABA</name>
<dbReference type="PANTHER" id="PTHR23155">
    <property type="entry name" value="DISEASE RESISTANCE PROTEIN RP"/>
    <property type="match status" value="1"/>
</dbReference>
<dbReference type="Gene3D" id="3.40.50.300">
    <property type="entry name" value="P-loop containing nucleotide triphosphate hydrolases"/>
    <property type="match status" value="1"/>
</dbReference>
<evidence type="ECO:0000259" key="3">
    <source>
        <dbReference type="Pfam" id="PF00931"/>
    </source>
</evidence>
<keyword evidence="6" id="KW-1185">Reference proteome</keyword>
<dbReference type="InterPro" id="IPR027417">
    <property type="entry name" value="P-loop_NTPase"/>
</dbReference>
<accession>A0ABU6ZQP6</accession>
<organism evidence="5 6">
    <name type="scientific">Stylosanthes scabra</name>
    <dbReference type="NCBI Taxonomy" id="79078"/>
    <lineage>
        <taxon>Eukaryota</taxon>
        <taxon>Viridiplantae</taxon>
        <taxon>Streptophyta</taxon>
        <taxon>Embryophyta</taxon>
        <taxon>Tracheophyta</taxon>
        <taxon>Spermatophyta</taxon>
        <taxon>Magnoliopsida</taxon>
        <taxon>eudicotyledons</taxon>
        <taxon>Gunneridae</taxon>
        <taxon>Pentapetalae</taxon>
        <taxon>rosids</taxon>
        <taxon>fabids</taxon>
        <taxon>Fabales</taxon>
        <taxon>Fabaceae</taxon>
        <taxon>Papilionoideae</taxon>
        <taxon>50 kb inversion clade</taxon>
        <taxon>dalbergioids sensu lato</taxon>
        <taxon>Dalbergieae</taxon>
        <taxon>Pterocarpus clade</taxon>
        <taxon>Stylosanthes</taxon>
    </lineage>
</organism>
<sequence length="158" mass="18282">MIRKVRESLSGKKYLVVLDDVWQTYVWDAIKEKSRRQRSAMKHQFDLHPAAAGDYRTKIITDVLKLNYDGLPQRLKPCFLYFGIFPKDYEISAKELILLWIAEGYISREDVAEEYLCELVDPSLVQVVSKRRDGGIKTCRIHDLLHGLCISEGGAIMY</sequence>
<protein>
    <recommendedName>
        <fullName evidence="7">NB-ARC domain-containing protein</fullName>
    </recommendedName>
</protein>
<reference evidence="5 6" key="1">
    <citation type="journal article" date="2023" name="Plants (Basel)">
        <title>Bridging the Gap: Combining Genomics and Transcriptomics Approaches to Understand Stylosanthes scabra, an Orphan Legume from the Brazilian Caatinga.</title>
        <authorList>
            <person name="Ferreira-Neto J.R.C."/>
            <person name="da Silva M.D."/>
            <person name="Binneck E."/>
            <person name="de Melo N.F."/>
            <person name="da Silva R.H."/>
            <person name="de Melo A.L.T.M."/>
            <person name="Pandolfi V."/>
            <person name="Bustamante F.O."/>
            <person name="Brasileiro-Vidal A.C."/>
            <person name="Benko-Iseppon A.M."/>
        </authorList>
    </citation>
    <scope>NUCLEOTIDE SEQUENCE [LARGE SCALE GENOMIC DNA]</scope>
    <source>
        <tissue evidence="5">Leaves</tissue>
    </source>
</reference>
<dbReference type="Proteomes" id="UP001341840">
    <property type="component" value="Unassembled WGS sequence"/>
</dbReference>
<proteinExistence type="predicted"/>
<dbReference type="InterPro" id="IPR002182">
    <property type="entry name" value="NB-ARC"/>
</dbReference>
<dbReference type="Pfam" id="PF00931">
    <property type="entry name" value="NB-ARC"/>
    <property type="match status" value="1"/>
</dbReference>
<dbReference type="EMBL" id="JASCZI010273025">
    <property type="protein sequence ID" value="MED6224081.1"/>
    <property type="molecule type" value="Genomic_DNA"/>
</dbReference>
<feature type="domain" description="NB-ARC" evidence="3">
    <location>
        <begin position="3"/>
        <end position="34"/>
    </location>
</feature>
<evidence type="ECO:0000313" key="5">
    <source>
        <dbReference type="EMBL" id="MED6224081.1"/>
    </source>
</evidence>
<dbReference type="InterPro" id="IPR058922">
    <property type="entry name" value="WHD_DRP"/>
</dbReference>
<dbReference type="Gene3D" id="1.10.10.10">
    <property type="entry name" value="Winged helix-like DNA-binding domain superfamily/Winged helix DNA-binding domain"/>
    <property type="match status" value="1"/>
</dbReference>
<keyword evidence="1" id="KW-0677">Repeat</keyword>
<feature type="domain" description="Disease resistance protein winged helix" evidence="4">
    <location>
        <begin position="84"/>
        <end position="148"/>
    </location>
</feature>
<evidence type="ECO:0000256" key="2">
    <source>
        <dbReference type="ARBA" id="ARBA00022821"/>
    </source>
</evidence>
<evidence type="ECO:0008006" key="7">
    <source>
        <dbReference type="Google" id="ProtNLM"/>
    </source>
</evidence>
<dbReference type="InterPro" id="IPR036388">
    <property type="entry name" value="WH-like_DNA-bd_sf"/>
</dbReference>
<evidence type="ECO:0000313" key="6">
    <source>
        <dbReference type="Proteomes" id="UP001341840"/>
    </source>
</evidence>
<dbReference type="SUPFAM" id="SSF52540">
    <property type="entry name" value="P-loop containing nucleoside triphosphate hydrolases"/>
    <property type="match status" value="1"/>
</dbReference>
<keyword evidence="2" id="KW-0611">Plant defense</keyword>
<dbReference type="Pfam" id="PF23559">
    <property type="entry name" value="WHD_DRP"/>
    <property type="match status" value="1"/>
</dbReference>
<comment type="caution">
    <text evidence="5">The sequence shown here is derived from an EMBL/GenBank/DDBJ whole genome shotgun (WGS) entry which is preliminary data.</text>
</comment>
<dbReference type="InterPro" id="IPR044974">
    <property type="entry name" value="Disease_R_plants"/>
</dbReference>
<evidence type="ECO:0000259" key="4">
    <source>
        <dbReference type="Pfam" id="PF23559"/>
    </source>
</evidence>